<feature type="transmembrane region" description="Helical" evidence="2">
    <location>
        <begin position="21"/>
        <end position="45"/>
    </location>
</feature>
<feature type="compositionally biased region" description="Basic residues" evidence="1">
    <location>
        <begin position="1"/>
        <end position="10"/>
    </location>
</feature>
<dbReference type="EMBL" id="FNMZ01000002">
    <property type="protein sequence ID" value="SDW76128.1"/>
    <property type="molecule type" value="Genomic_DNA"/>
</dbReference>
<name>A0A1H2W6E3_9RHOB</name>
<sequence length="431" mass="44765">MTTARPLRRPPRPEDERAETGRGLWVSAGVHGALVALVIFGGPLFQADEAQAVRIADVDIISGAQFDAMVSTAPEGPRGETAPLVAPREGTDAPAPEGLNADAPPARAPGDAAPAPDRAEAPARPDAAPERPTPPASRPRNNAPAPTAPVETPSGVASMSLPLPAGPDRPDAPQRDAPVTPDAAAPRPSDRVAPTPAPKSPVIAEADKATPESRPTLDTTPTPPRPETQAAAPKEAAAQIVTEADEQSDQDTRAPVASAPPAGRPVPPSRSAPAEQPPTEVAAAEPEKKPETRPAEKPAPKPAAQSGGGGTAAPRQTTQAALGPALTSGQVEGVKLGIQQYWRQNRVITLPNYEELVVTLRMTLDRSGKMVGQPSFVSPRSPSDPRWKVAMDAARIAAQRAGSKGFDLPAESYERWKVIEVVFNPGRGVSM</sequence>
<protein>
    <submittedName>
        <fullName evidence="3">Cell division and transport-associated protein TolA</fullName>
    </submittedName>
</protein>
<feature type="compositionally biased region" description="Low complexity" evidence="1">
    <location>
        <begin position="138"/>
        <end position="149"/>
    </location>
</feature>
<evidence type="ECO:0000256" key="1">
    <source>
        <dbReference type="SAM" id="MobiDB-lite"/>
    </source>
</evidence>
<feature type="compositionally biased region" description="Low complexity" evidence="1">
    <location>
        <begin position="272"/>
        <end position="284"/>
    </location>
</feature>
<feature type="region of interest" description="Disordered" evidence="1">
    <location>
        <begin position="1"/>
        <end position="20"/>
    </location>
</feature>
<feature type="compositionally biased region" description="Low complexity" evidence="1">
    <location>
        <begin position="227"/>
        <end position="238"/>
    </location>
</feature>
<feature type="compositionally biased region" description="Basic and acidic residues" evidence="1">
    <location>
        <begin position="11"/>
        <end position="20"/>
    </location>
</feature>
<dbReference type="RefSeq" id="WP_092680548.1">
    <property type="nucleotide sequence ID" value="NZ_FNMZ01000002.1"/>
</dbReference>
<dbReference type="STRING" id="356660.SAMN05444336_102279"/>
<accession>A0A1H2W6E3</accession>
<evidence type="ECO:0000256" key="2">
    <source>
        <dbReference type="SAM" id="Phobius"/>
    </source>
</evidence>
<keyword evidence="2" id="KW-1133">Transmembrane helix</keyword>
<organism evidence="3 4">
    <name type="scientific">Albimonas donghaensis</name>
    <dbReference type="NCBI Taxonomy" id="356660"/>
    <lineage>
        <taxon>Bacteria</taxon>
        <taxon>Pseudomonadati</taxon>
        <taxon>Pseudomonadota</taxon>
        <taxon>Alphaproteobacteria</taxon>
        <taxon>Rhodobacterales</taxon>
        <taxon>Paracoccaceae</taxon>
        <taxon>Albimonas</taxon>
    </lineage>
</organism>
<dbReference type="Proteomes" id="UP000199118">
    <property type="component" value="Unassembled WGS sequence"/>
</dbReference>
<feature type="region of interest" description="Disordered" evidence="1">
    <location>
        <begin position="71"/>
        <end position="315"/>
    </location>
</feature>
<keyword evidence="4" id="KW-1185">Reference proteome</keyword>
<keyword evidence="2" id="KW-0472">Membrane</keyword>
<dbReference type="AlphaFoldDB" id="A0A1H2W6E3"/>
<evidence type="ECO:0000313" key="4">
    <source>
        <dbReference type="Proteomes" id="UP000199118"/>
    </source>
</evidence>
<feature type="compositionally biased region" description="Basic and acidic residues" evidence="1">
    <location>
        <begin position="117"/>
        <end position="129"/>
    </location>
</feature>
<evidence type="ECO:0000313" key="3">
    <source>
        <dbReference type="EMBL" id="SDW76128.1"/>
    </source>
</evidence>
<reference evidence="3 4" key="1">
    <citation type="submission" date="2016-10" db="EMBL/GenBank/DDBJ databases">
        <authorList>
            <person name="de Groot N.N."/>
        </authorList>
    </citation>
    <scope>NUCLEOTIDE SEQUENCE [LARGE SCALE GENOMIC DNA]</scope>
    <source>
        <strain evidence="3 4">DSM 17890</strain>
    </source>
</reference>
<feature type="compositionally biased region" description="Basic and acidic residues" evidence="1">
    <location>
        <begin position="285"/>
        <end position="299"/>
    </location>
</feature>
<proteinExistence type="predicted"/>
<keyword evidence="3" id="KW-0131">Cell cycle</keyword>
<gene>
    <name evidence="3" type="ORF">SAMN05444336_102279</name>
</gene>
<feature type="compositionally biased region" description="Low complexity" evidence="1">
    <location>
        <begin position="101"/>
        <end position="116"/>
    </location>
</feature>
<keyword evidence="3" id="KW-0132">Cell division</keyword>
<keyword evidence="2" id="KW-0812">Transmembrane</keyword>
<dbReference type="GO" id="GO:0051301">
    <property type="term" value="P:cell division"/>
    <property type="evidence" value="ECO:0007669"/>
    <property type="project" value="UniProtKB-KW"/>
</dbReference>